<feature type="domain" description="Dystroglycan-type cadherin-like" evidence="3">
    <location>
        <begin position="309"/>
        <end position="402"/>
    </location>
</feature>
<dbReference type="Gene3D" id="2.60.40.2700">
    <property type="match status" value="1"/>
</dbReference>
<feature type="compositionally biased region" description="Acidic residues" evidence="1">
    <location>
        <begin position="1363"/>
        <end position="1379"/>
    </location>
</feature>
<dbReference type="SUPFAM" id="SSF56925">
    <property type="entry name" value="OMPA-like"/>
    <property type="match status" value="1"/>
</dbReference>
<dbReference type="OrthoDB" id="6089850at2"/>
<feature type="compositionally biased region" description="Polar residues" evidence="1">
    <location>
        <begin position="1312"/>
        <end position="1321"/>
    </location>
</feature>
<feature type="chain" id="PRO_5013134253" description="Dystroglycan-type cadherin-like domain-containing protein" evidence="2">
    <location>
        <begin position="21"/>
        <end position="1590"/>
    </location>
</feature>
<sequence length="1590" mass="167714">MTNLKQTMLGALFFAPSVLAIEPVAENYIVTGSFCTGRDCVSSESFVRGSGHPDYAAKLKENNLRLAFVDTTAAVDHREDFADEYAVAGNYYYPYEWGNSWWLTANDSSNGGRNMFAFQRGATTSRSALSNGSAIDYECVVTGMSGPFPIVEATAVGTIPAGEPAEYESLDLGAYLTDGTERCANVVMQSAQAVTEDVVVLGRKATRDFAPPADPSDPEPPVTDIREVPSFVTLGTGAEVVDEAVSLGNPAALRRLSNLAEAVNELDLITRTQLRKLPLDAQYKAVALVSEQLDALESRIADLESAKSVPVMTSPASYSFLENSAFDVTLTATDASNDTLTISFKAGQDLPLWLNLSAAGKLTGTPVNETGRVFDAIIEVTDGFNVVEQTLSITVVDAEVNAVSSVAGTANTITYVELNAIDGVSGAIEANNAKYQAAIQARTGTDLDTPEEIASLVASVNSVPVFLSADTVSVLEGEVFNFPLMATDTANDALIFGIKAGQDLPAWLGISGNTLTGTPVNETGRVFNIIVQVSDTFTVVEQTIEVTVIDAEVNAISSVAGTVNSITSVELNAVDGVTDAIPENNSAYQAAIESLTAEDLDTPAEIAAMVANVNSLPAITSASAFTFLENENSEITLAATDSNGDDLTFGFKAGQDLPVWLSLSVAGELTGTPVNESGRVFDAIIEVTDGFNVVEQTLTITVLDAEVTAISMAAGLPNGITYVELNAVDGVSGAIEANNAKYQAAIQARTGTGLDTPEEIASLVASVNSVPVYTGLTELLISNESTATYGLSAADATGDTTAFALQAGNPDWVSLTLLDNVQTLSFTPATNVTGVFPVALTLSDDFANTVAVTLSVTVNTPSQAVIFGDVVVGEVLSLSVSDVNGTSGASFTYSWFSGTDSVSSTASYELTPADAGKVISVSIFFTDDLGVNEMATAASSAVITREENAANTIEGSVGDPLAEVPELEDYQLVGVDNVSEDELTRILPILNRAVANQSSGESVDTVEEIEALIDVIMEGQDDDNDGLPNLFEGDDSIDTDRDGIADRDDVDADSDGIRDNLEYGRLLASLPDDDADGISDIFDAYDHRYDWTNGPDANNDGVNDDVDTPAELIAYYQARVVTPIAPGAVAAAASKGYAYNLVDVDEDGLINSLDMDSDNDGVSDLVEAGHSDSNEDGLLDNLADLISDLTLLPDTDTDGEPDFFELFSNGVDRDLILAGIRAALDLDEDGRIDSDTDVDRDGLMDVIDNAIGAFGSLRDFDGDGVPNHLDDDDDGDGIPDSEENSQFDFFTGQDADADGIDDGVDAEVNGTVFGTDTNNNGVRDDRELSDLDGDGIADFLDDDADNDGIRDDIDSEIALPVAEEPDQAPDADLDSDGDGIPDRLDVSNNPGTDVEAGTGGSMSQGFWWLMVAILAFTARTRRQLMAVVLALAAIAPAHAENFSVGGGVGFTRFSPDLNIEPTEEDYIDASAFINAAWHISSEWSALVQYTNLGEASVNTAAISYSAWSVFGQYRPAWAMSESWSTVIRLGSSVIDAEGERGLNVESNSEWLFSYGLGADYQVSEDELVELMFTRFSGDAQGVTAGYRILF</sequence>
<dbReference type="STRING" id="484498.SAMN05421686_102309"/>
<dbReference type="InterPro" id="IPR028974">
    <property type="entry name" value="TSP_type-3_rpt"/>
</dbReference>
<dbReference type="Proteomes" id="UP000185639">
    <property type="component" value="Unassembled WGS sequence"/>
</dbReference>
<dbReference type="InterPro" id="IPR006644">
    <property type="entry name" value="Cadg"/>
</dbReference>
<dbReference type="PANTHER" id="PTHR10199">
    <property type="entry name" value="THROMBOSPONDIN"/>
    <property type="match status" value="1"/>
</dbReference>
<organism evidence="4 5">
    <name type="scientific">Thalassolituus maritimus</name>
    <dbReference type="NCBI Taxonomy" id="484498"/>
    <lineage>
        <taxon>Bacteria</taxon>
        <taxon>Pseudomonadati</taxon>
        <taxon>Pseudomonadota</taxon>
        <taxon>Gammaproteobacteria</taxon>
        <taxon>Oceanospirillales</taxon>
        <taxon>Oceanospirillaceae</taxon>
        <taxon>Thalassolituus</taxon>
    </lineage>
</organism>
<reference evidence="5" key="1">
    <citation type="submission" date="2017-01" db="EMBL/GenBank/DDBJ databases">
        <authorList>
            <person name="Varghese N."/>
            <person name="Submissions S."/>
        </authorList>
    </citation>
    <scope>NUCLEOTIDE SEQUENCE [LARGE SCALE GENOMIC DNA]</scope>
    <source>
        <strain evidence="5">DSM 24913</strain>
    </source>
</reference>
<evidence type="ECO:0000313" key="4">
    <source>
        <dbReference type="EMBL" id="SIS55996.1"/>
    </source>
</evidence>
<dbReference type="RefSeq" id="WP_076514438.1">
    <property type="nucleotide sequence ID" value="NZ_FTOH01000002.1"/>
</dbReference>
<evidence type="ECO:0000313" key="5">
    <source>
        <dbReference type="Proteomes" id="UP000185639"/>
    </source>
</evidence>
<feature type="region of interest" description="Disordered" evidence="1">
    <location>
        <begin position="1023"/>
        <end position="1055"/>
    </location>
</feature>
<dbReference type="InterPro" id="IPR015919">
    <property type="entry name" value="Cadherin-like_sf"/>
</dbReference>
<proteinExistence type="predicted"/>
<evidence type="ECO:0000256" key="2">
    <source>
        <dbReference type="SAM" id="SignalP"/>
    </source>
</evidence>
<dbReference type="Gene3D" id="2.40.160.20">
    <property type="match status" value="1"/>
</dbReference>
<keyword evidence="2" id="KW-0732">Signal</keyword>
<feature type="domain" description="Dystroglycan-type cadherin-like" evidence="3">
    <location>
        <begin position="617"/>
        <end position="709"/>
    </location>
</feature>
<dbReference type="InterPro" id="IPR013783">
    <property type="entry name" value="Ig-like_fold"/>
</dbReference>
<protein>
    <recommendedName>
        <fullName evidence="3">Dystroglycan-type cadherin-like domain-containing protein</fullName>
    </recommendedName>
</protein>
<name>A0A1N7K383_9GAMM</name>
<feature type="domain" description="Dystroglycan-type cadherin-like" evidence="3">
    <location>
        <begin position="466"/>
        <end position="555"/>
    </location>
</feature>
<feature type="signal peptide" evidence="2">
    <location>
        <begin position="1"/>
        <end position="20"/>
    </location>
</feature>
<feature type="compositionally biased region" description="Acidic residues" evidence="1">
    <location>
        <begin position="1270"/>
        <end position="1285"/>
    </location>
</feature>
<dbReference type="SMART" id="SM00736">
    <property type="entry name" value="CADG"/>
    <property type="match status" value="3"/>
</dbReference>
<feature type="region of interest" description="Disordered" evidence="1">
    <location>
        <begin position="1263"/>
        <end position="1329"/>
    </location>
</feature>
<dbReference type="GO" id="GO:0016020">
    <property type="term" value="C:membrane"/>
    <property type="evidence" value="ECO:0007669"/>
    <property type="project" value="InterPro"/>
</dbReference>
<feature type="compositionally biased region" description="Acidic residues" evidence="1">
    <location>
        <begin position="1295"/>
        <end position="1305"/>
    </location>
</feature>
<dbReference type="InterPro" id="IPR011250">
    <property type="entry name" value="OMP/PagP_B-barrel"/>
</dbReference>
<dbReference type="EMBL" id="FTOH01000002">
    <property type="protein sequence ID" value="SIS55996.1"/>
    <property type="molecule type" value="Genomic_DNA"/>
</dbReference>
<feature type="region of interest" description="Disordered" evidence="1">
    <location>
        <begin position="1358"/>
        <end position="1397"/>
    </location>
</feature>
<dbReference type="GO" id="GO:0005509">
    <property type="term" value="F:calcium ion binding"/>
    <property type="evidence" value="ECO:0007669"/>
    <property type="project" value="InterPro"/>
</dbReference>
<dbReference type="Gene3D" id="2.60.40.10">
    <property type="entry name" value="Immunoglobulins"/>
    <property type="match status" value="3"/>
</dbReference>
<keyword evidence="5" id="KW-1185">Reference proteome</keyword>
<evidence type="ECO:0000256" key="1">
    <source>
        <dbReference type="SAM" id="MobiDB-lite"/>
    </source>
</evidence>
<dbReference type="Gene3D" id="4.10.1080.10">
    <property type="entry name" value="TSP type-3 repeat"/>
    <property type="match status" value="1"/>
</dbReference>
<dbReference type="Pfam" id="PF05345">
    <property type="entry name" value="He_PIG"/>
    <property type="match status" value="3"/>
</dbReference>
<dbReference type="SUPFAM" id="SSF49313">
    <property type="entry name" value="Cadherin-like"/>
    <property type="match status" value="3"/>
</dbReference>
<dbReference type="SUPFAM" id="SSF103647">
    <property type="entry name" value="TSP type-3 repeat"/>
    <property type="match status" value="1"/>
</dbReference>
<dbReference type="PANTHER" id="PTHR10199:SF119">
    <property type="entry name" value="RE20510P"/>
    <property type="match status" value="1"/>
</dbReference>
<accession>A0A1N7K383</accession>
<evidence type="ECO:0000259" key="3">
    <source>
        <dbReference type="SMART" id="SM00736"/>
    </source>
</evidence>
<gene>
    <name evidence="4" type="ORF">SAMN05421686_102309</name>
</gene>
<feature type="compositionally biased region" description="Basic and acidic residues" evidence="1">
    <location>
        <begin position="1038"/>
        <end position="1047"/>
    </location>
</feature>